<dbReference type="Proteomes" id="UP001597506">
    <property type="component" value="Unassembled WGS sequence"/>
</dbReference>
<keyword evidence="2 4" id="KW-0378">Hydrolase</keyword>
<gene>
    <name evidence="4" type="ORF">ACFSUL_15135</name>
</gene>
<evidence type="ECO:0000313" key="5">
    <source>
        <dbReference type="Proteomes" id="UP001597506"/>
    </source>
</evidence>
<protein>
    <submittedName>
        <fullName evidence="4">NUDIX hydrolase</fullName>
    </submittedName>
</protein>
<dbReference type="SUPFAM" id="SSF55811">
    <property type="entry name" value="Nudix"/>
    <property type="match status" value="1"/>
</dbReference>
<dbReference type="Pfam" id="PF00293">
    <property type="entry name" value="NUDIX"/>
    <property type="match status" value="1"/>
</dbReference>
<feature type="domain" description="Nudix hydrolase" evidence="3">
    <location>
        <begin position="1"/>
        <end position="143"/>
    </location>
</feature>
<evidence type="ECO:0000313" key="4">
    <source>
        <dbReference type="EMBL" id="MFD2682073.1"/>
    </source>
</evidence>
<reference evidence="5" key="1">
    <citation type="journal article" date="2019" name="Int. J. Syst. Evol. Microbiol.">
        <title>The Global Catalogue of Microorganisms (GCM) 10K type strain sequencing project: providing services to taxonomists for standard genome sequencing and annotation.</title>
        <authorList>
            <consortium name="The Broad Institute Genomics Platform"/>
            <consortium name="The Broad Institute Genome Sequencing Center for Infectious Disease"/>
            <person name="Wu L."/>
            <person name="Ma J."/>
        </authorList>
    </citation>
    <scope>NUCLEOTIDE SEQUENCE [LARGE SCALE GENOMIC DNA]</scope>
    <source>
        <strain evidence="5">KCTC 3913</strain>
    </source>
</reference>
<dbReference type="EMBL" id="JBHUMF010000031">
    <property type="protein sequence ID" value="MFD2682073.1"/>
    <property type="molecule type" value="Genomic_DNA"/>
</dbReference>
<name>A0ABW5RTR3_9BACI</name>
<evidence type="ECO:0000259" key="3">
    <source>
        <dbReference type="PROSITE" id="PS51462"/>
    </source>
</evidence>
<dbReference type="PANTHER" id="PTHR43046:SF14">
    <property type="entry name" value="MUTT_NUDIX FAMILY PROTEIN"/>
    <property type="match status" value="1"/>
</dbReference>
<dbReference type="InterPro" id="IPR015797">
    <property type="entry name" value="NUDIX_hydrolase-like_dom_sf"/>
</dbReference>
<evidence type="ECO:0000256" key="1">
    <source>
        <dbReference type="ARBA" id="ARBA00001946"/>
    </source>
</evidence>
<dbReference type="CDD" id="cd04688">
    <property type="entry name" value="NUDIX_Hydrolase"/>
    <property type="match status" value="1"/>
</dbReference>
<proteinExistence type="predicted"/>
<dbReference type="RefSeq" id="WP_377936792.1">
    <property type="nucleotide sequence ID" value="NZ_JBHUMF010000031.1"/>
</dbReference>
<organism evidence="4 5">
    <name type="scientific">Bacillus seohaeanensis</name>
    <dbReference type="NCBI Taxonomy" id="284580"/>
    <lineage>
        <taxon>Bacteria</taxon>
        <taxon>Bacillati</taxon>
        <taxon>Bacillota</taxon>
        <taxon>Bacilli</taxon>
        <taxon>Bacillales</taxon>
        <taxon>Bacillaceae</taxon>
        <taxon>Bacillus</taxon>
    </lineage>
</organism>
<accession>A0ABW5RTR3</accession>
<sequence length="164" mass="19359">MDIVFKEGQSVFNYRVAAVWLHEDHILLHRDVNAKDWSLPGGRVAFGEESIDSLKREMKEELNVVVNVERLLFVNENFFPFQNHQFHEIGFYYLVSLNNNHLFQQGPFYGEEGERLIYQWVPLSRIENITLYPEKLKSLLNKLPDNVEHIVTRQSDFHSSIPRS</sequence>
<dbReference type="GO" id="GO:0016787">
    <property type="term" value="F:hydrolase activity"/>
    <property type="evidence" value="ECO:0007669"/>
    <property type="project" value="UniProtKB-KW"/>
</dbReference>
<keyword evidence="5" id="KW-1185">Reference proteome</keyword>
<comment type="cofactor">
    <cofactor evidence="1">
        <name>Mg(2+)</name>
        <dbReference type="ChEBI" id="CHEBI:18420"/>
    </cofactor>
</comment>
<dbReference type="PROSITE" id="PS51462">
    <property type="entry name" value="NUDIX"/>
    <property type="match status" value="1"/>
</dbReference>
<comment type="caution">
    <text evidence="4">The sequence shown here is derived from an EMBL/GenBank/DDBJ whole genome shotgun (WGS) entry which is preliminary data.</text>
</comment>
<dbReference type="InterPro" id="IPR000086">
    <property type="entry name" value="NUDIX_hydrolase_dom"/>
</dbReference>
<dbReference type="PANTHER" id="PTHR43046">
    <property type="entry name" value="GDP-MANNOSE MANNOSYL HYDROLASE"/>
    <property type="match status" value="1"/>
</dbReference>
<evidence type="ECO:0000256" key="2">
    <source>
        <dbReference type="ARBA" id="ARBA00022801"/>
    </source>
</evidence>
<dbReference type="Gene3D" id="3.90.79.10">
    <property type="entry name" value="Nucleoside Triphosphate Pyrophosphohydrolase"/>
    <property type="match status" value="1"/>
</dbReference>